<feature type="region of interest" description="Disordered" evidence="1">
    <location>
        <begin position="196"/>
        <end position="278"/>
    </location>
</feature>
<reference evidence="2 3" key="1">
    <citation type="journal article" date="2015" name="Fungal Genet. Biol.">
        <title>Evolution of novel wood decay mechanisms in Agaricales revealed by the genome sequences of Fistulina hepatica and Cylindrobasidium torrendii.</title>
        <authorList>
            <person name="Floudas D."/>
            <person name="Held B.W."/>
            <person name="Riley R."/>
            <person name="Nagy L.G."/>
            <person name="Koehler G."/>
            <person name="Ransdell A.S."/>
            <person name="Younus H."/>
            <person name="Chow J."/>
            <person name="Chiniquy J."/>
            <person name="Lipzen A."/>
            <person name="Tritt A."/>
            <person name="Sun H."/>
            <person name="Haridas S."/>
            <person name="LaButti K."/>
            <person name="Ohm R.A."/>
            <person name="Kues U."/>
            <person name="Blanchette R.A."/>
            <person name="Grigoriev I.V."/>
            <person name="Minto R.E."/>
            <person name="Hibbett D.S."/>
        </authorList>
    </citation>
    <scope>NUCLEOTIDE SEQUENCE [LARGE SCALE GENOMIC DNA]</scope>
    <source>
        <strain evidence="2 3">ATCC 64428</strain>
    </source>
</reference>
<feature type="compositionally biased region" description="Low complexity" evidence="1">
    <location>
        <begin position="196"/>
        <end position="209"/>
    </location>
</feature>
<evidence type="ECO:0000313" key="2">
    <source>
        <dbReference type="EMBL" id="KIY45118.1"/>
    </source>
</evidence>
<dbReference type="EMBL" id="KN882062">
    <property type="protein sequence ID" value="KIY45118.1"/>
    <property type="molecule type" value="Genomic_DNA"/>
</dbReference>
<dbReference type="Proteomes" id="UP000054144">
    <property type="component" value="Unassembled WGS sequence"/>
</dbReference>
<feature type="compositionally biased region" description="Low complexity" evidence="1">
    <location>
        <begin position="250"/>
        <end position="278"/>
    </location>
</feature>
<feature type="non-terminal residue" evidence="2">
    <location>
        <position position="278"/>
    </location>
</feature>
<keyword evidence="3" id="KW-1185">Reference proteome</keyword>
<sequence length="278" mass="29320">MAESAQSSTCPVLTGENNFTIWKIRIRAKLASAKVAGIAYGTDTRDSITAAVAAATAASISAAGSSSTIQPTDSWDIRDQKAHGIIVEHLSDSLVMALVADNQSAKELMDAVMMGMRWDGVPGESLMDHITRIRSLGSQLRGMTKFVDDEFVAFLLLHSLPNEEPWTTLRTSILNSIPAKSKLSFADVETRILLQSSPTTSASSTSSPALVAKPSTSANRSSKARKPKVTKHCEVHGECGHSTEDCNALKAAKSARSAGRAAKAKAKVGSSDSDSGSD</sequence>
<proteinExistence type="predicted"/>
<feature type="compositionally biased region" description="Basic and acidic residues" evidence="1">
    <location>
        <begin position="231"/>
        <end position="244"/>
    </location>
</feature>
<accession>A0A0D7A2S8</accession>
<evidence type="ECO:0008006" key="4">
    <source>
        <dbReference type="Google" id="ProtNLM"/>
    </source>
</evidence>
<name>A0A0D7A2S8_9AGAR</name>
<protein>
    <recommendedName>
        <fullName evidence="4">DUF4219 domain-containing protein</fullName>
    </recommendedName>
</protein>
<organism evidence="2 3">
    <name type="scientific">Fistulina hepatica ATCC 64428</name>
    <dbReference type="NCBI Taxonomy" id="1128425"/>
    <lineage>
        <taxon>Eukaryota</taxon>
        <taxon>Fungi</taxon>
        <taxon>Dikarya</taxon>
        <taxon>Basidiomycota</taxon>
        <taxon>Agaricomycotina</taxon>
        <taxon>Agaricomycetes</taxon>
        <taxon>Agaricomycetidae</taxon>
        <taxon>Agaricales</taxon>
        <taxon>Fistulinaceae</taxon>
        <taxon>Fistulina</taxon>
    </lineage>
</organism>
<dbReference type="OrthoDB" id="2887219at2759"/>
<gene>
    <name evidence="2" type="ORF">FISHEDRAFT_29274</name>
</gene>
<dbReference type="AlphaFoldDB" id="A0A0D7A2S8"/>
<evidence type="ECO:0000313" key="3">
    <source>
        <dbReference type="Proteomes" id="UP000054144"/>
    </source>
</evidence>
<evidence type="ECO:0000256" key="1">
    <source>
        <dbReference type="SAM" id="MobiDB-lite"/>
    </source>
</evidence>